<gene>
    <name evidence="9" type="ORF">GETHLI_24740</name>
</gene>
<feature type="transmembrane region" description="Helical" evidence="7">
    <location>
        <begin position="233"/>
        <end position="252"/>
    </location>
</feature>
<feature type="transmembrane region" description="Helical" evidence="7">
    <location>
        <begin position="122"/>
        <end position="141"/>
    </location>
</feature>
<evidence type="ECO:0000256" key="6">
    <source>
        <dbReference type="ARBA" id="ARBA00023136"/>
    </source>
</evidence>
<dbReference type="PANTHER" id="PTHR43731">
    <property type="entry name" value="RHOMBOID PROTEASE"/>
    <property type="match status" value="1"/>
</dbReference>
<sequence>MDGSPVSEDPTSAPDQAAEARLDPFQNHLAEKAPTPWLTLGIIGANIAVFLAMLLGGVSLFQPDVPSLLHWGANQGALTTSGQWWRLFTCTFLHIGLIHILFNMAVLWGIGRFMERLLGRAGFATLYVLSGIAGSIASMWWNPYITSAGASGAIFGLYGGLIGYLLAGARDVPPDVARKLRKDALVFLGYNLVWGLTQRGLDMAGHLGGLAGGLACGAVMARCLHARGSEARLRIALQVLVAGLALLALAAVSRPRVVNLQQELAHFTETETQVRTRYNAALERAKAGALADADFARLIETDVLPPWHSARLQLKSLRGLPEAQANLVSRLDRYAETRERAWAAFAEALLHEDMQGVQRANALHADAEAQLKALGN</sequence>
<dbReference type="InterPro" id="IPR022764">
    <property type="entry name" value="Peptidase_S54_rhomboid_dom"/>
</dbReference>
<feature type="transmembrane region" description="Helical" evidence="7">
    <location>
        <begin position="84"/>
        <end position="110"/>
    </location>
</feature>
<keyword evidence="5 7" id="KW-1133">Transmembrane helix</keyword>
<evidence type="ECO:0000256" key="7">
    <source>
        <dbReference type="SAM" id="Phobius"/>
    </source>
</evidence>
<evidence type="ECO:0000256" key="1">
    <source>
        <dbReference type="ARBA" id="ARBA00004141"/>
    </source>
</evidence>
<accession>A0ABQ5QGJ7</accession>
<evidence type="ECO:0000256" key="4">
    <source>
        <dbReference type="ARBA" id="ARBA00022801"/>
    </source>
</evidence>
<protein>
    <recommendedName>
        <fullName evidence="8">Peptidase S54 rhomboid domain-containing protein</fullName>
    </recommendedName>
</protein>
<evidence type="ECO:0000313" key="9">
    <source>
        <dbReference type="EMBL" id="GLH73972.1"/>
    </source>
</evidence>
<evidence type="ECO:0000256" key="2">
    <source>
        <dbReference type="ARBA" id="ARBA00009045"/>
    </source>
</evidence>
<reference evidence="9 10" key="1">
    <citation type="journal article" date="2023" name="Antonie Van Leeuwenhoek">
        <title>Mesoterricola silvestris gen. nov., sp. nov., Mesoterricola sediminis sp. nov., Geothrix oryzae sp. nov., Geothrix edaphica sp. nov., Geothrix rubra sp. nov., and Geothrix limicola sp. nov., six novel members of Acidobacteriota isolated from soils.</title>
        <authorList>
            <person name="Itoh H."/>
            <person name="Sugisawa Y."/>
            <person name="Mise K."/>
            <person name="Xu Z."/>
            <person name="Kuniyasu M."/>
            <person name="Ushijima N."/>
            <person name="Kawano K."/>
            <person name="Kobayashi E."/>
            <person name="Shiratori Y."/>
            <person name="Masuda Y."/>
            <person name="Senoo K."/>
        </authorList>
    </citation>
    <scope>NUCLEOTIDE SEQUENCE [LARGE SCALE GENOMIC DNA]</scope>
    <source>
        <strain evidence="9 10">Red804</strain>
    </source>
</reference>
<comment type="similarity">
    <text evidence="2">Belongs to the peptidase S54 family.</text>
</comment>
<dbReference type="Proteomes" id="UP001165069">
    <property type="component" value="Unassembled WGS sequence"/>
</dbReference>
<keyword evidence="6 7" id="KW-0472">Membrane</keyword>
<evidence type="ECO:0000259" key="8">
    <source>
        <dbReference type="Pfam" id="PF01694"/>
    </source>
</evidence>
<feature type="domain" description="Peptidase S54 rhomboid" evidence="8">
    <location>
        <begin position="82"/>
        <end position="222"/>
    </location>
</feature>
<proteinExistence type="inferred from homology"/>
<comment type="subcellular location">
    <subcellularLocation>
        <location evidence="1">Membrane</location>
        <topology evidence="1">Multi-pass membrane protein</topology>
    </subcellularLocation>
</comment>
<dbReference type="SUPFAM" id="SSF144091">
    <property type="entry name" value="Rhomboid-like"/>
    <property type="match status" value="1"/>
</dbReference>
<comment type="caution">
    <text evidence="9">The sequence shown here is derived from an EMBL/GenBank/DDBJ whole genome shotgun (WGS) entry which is preliminary data.</text>
</comment>
<dbReference type="Gene3D" id="1.20.1540.10">
    <property type="entry name" value="Rhomboid-like"/>
    <property type="match status" value="1"/>
</dbReference>
<evidence type="ECO:0000256" key="5">
    <source>
        <dbReference type="ARBA" id="ARBA00022989"/>
    </source>
</evidence>
<feature type="transmembrane region" description="Helical" evidence="7">
    <location>
        <begin position="37"/>
        <end position="61"/>
    </location>
</feature>
<dbReference type="EMBL" id="BSDE01000004">
    <property type="protein sequence ID" value="GLH73972.1"/>
    <property type="molecule type" value="Genomic_DNA"/>
</dbReference>
<dbReference type="PANTHER" id="PTHR43731:SF14">
    <property type="entry name" value="PRESENILIN-ASSOCIATED RHOMBOID-LIKE PROTEIN, MITOCHONDRIAL"/>
    <property type="match status" value="1"/>
</dbReference>
<evidence type="ECO:0000313" key="10">
    <source>
        <dbReference type="Proteomes" id="UP001165069"/>
    </source>
</evidence>
<keyword evidence="3 7" id="KW-0812">Transmembrane</keyword>
<feature type="transmembrane region" description="Helical" evidence="7">
    <location>
        <begin position="203"/>
        <end position="221"/>
    </location>
</feature>
<dbReference type="InterPro" id="IPR050925">
    <property type="entry name" value="Rhomboid_protease_S54"/>
</dbReference>
<dbReference type="InterPro" id="IPR035952">
    <property type="entry name" value="Rhomboid-like_sf"/>
</dbReference>
<dbReference type="Pfam" id="PF01694">
    <property type="entry name" value="Rhomboid"/>
    <property type="match status" value="1"/>
</dbReference>
<feature type="transmembrane region" description="Helical" evidence="7">
    <location>
        <begin position="147"/>
        <end position="168"/>
    </location>
</feature>
<organism evidence="9 10">
    <name type="scientific">Geothrix limicola</name>
    <dbReference type="NCBI Taxonomy" id="2927978"/>
    <lineage>
        <taxon>Bacteria</taxon>
        <taxon>Pseudomonadati</taxon>
        <taxon>Acidobacteriota</taxon>
        <taxon>Holophagae</taxon>
        <taxon>Holophagales</taxon>
        <taxon>Holophagaceae</taxon>
        <taxon>Geothrix</taxon>
    </lineage>
</organism>
<keyword evidence="4" id="KW-0378">Hydrolase</keyword>
<name>A0ABQ5QGJ7_9BACT</name>
<keyword evidence="10" id="KW-1185">Reference proteome</keyword>
<dbReference type="RefSeq" id="WP_285575745.1">
    <property type="nucleotide sequence ID" value="NZ_BSDE01000004.1"/>
</dbReference>
<evidence type="ECO:0000256" key="3">
    <source>
        <dbReference type="ARBA" id="ARBA00022692"/>
    </source>
</evidence>